<name>A0A6S4PFU9_9CAUD</name>
<proteinExistence type="predicted"/>
<accession>A0A6S4PFU9</accession>
<protein>
    <submittedName>
        <fullName evidence="1">Uncharacterized protein</fullName>
    </submittedName>
</protein>
<keyword evidence="2" id="KW-1185">Reference proteome</keyword>
<dbReference type="Proteomes" id="UP000505087">
    <property type="component" value="Segment"/>
</dbReference>
<reference evidence="1 2" key="1">
    <citation type="journal article" date="2013" name="PLoS Genet.">
        <title>Expanding the Marine Virosphere Using Metagenomics.</title>
        <authorList>
            <person name="Mizuno C.M."/>
            <person name="Rodriguez-Valera F."/>
            <person name="Kimes N.E."/>
            <person name="Ghai R."/>
        </authorList>
    </citation>
    <scope>NUCLEOTIDE SEQUENCE [LARGE SCALE GENOMIC DNA]</scope>
    <source>
        <strain evidence="1">UvMED-CGR-U-MedDCM-OCT-S28-C3</strain>
    </source>
</reference>
<evidence type="ECO:0000313" key="1">
    <source>
        <dbReference type="EMBL" id="BAQ94013.1"/>
    </source>
</evidence>
<dbReference type="KEGG" id="vg:55412179"/>
<evidence type="ECO:0000313" key="2">
    <source>
        <dbReference type="Proteomes" id="UP000505087"/>
    </source>
</evidence>
<dbReference type="EMBL" id="AP013539">
    <property type="protein sequence ID" value="BAQ94013.1"/>
    <property type="molecule type" value="Genomic_DNA"/>
</dbReference>
<organism evidence="1 2">
    <name type="scientific">uncultured phage_MedDCM-OCT-S28-C3</name>
    <dbReference type="NCBI Taxonomy" id="2740802"/>
    <lineage>
        <taxon>Viruses</taxon>
        <taxon>Duplodnaviria</taxon>
        <taxon>Heunggongvirae</taxon>
        <taxon>Uroviricota</taxon>
        <taxon>Caudoviricetes</taxon>
        <taxon>Autographivirales</taxon>
        <taxon>Pedosvirus</taxon>
        <taxon>Pedosvirus S28C3</taxon>
    </lineage>
</organism>
<dbReference type="RefSeq" id="YP_009778071.1">
    <property type="nucleotide sequence ID" value="NC_047710.1"/>
</dbReference>
<sequence>MTTTNTQQTNWFLTAGTLRAAFTQDKRQDGSTFWCLTEQARQSVDDLTEWLHSLHDDELPNDWRYETIVDICNALVDEDDLSNADPGELSVGIANNLTDIYNHSLFQWYADIPSRVAYIEEGVLSGIVSSEANTIDRLMCGQCIAIEQMAYKIVERLGQGK</sequence>
<dbReference type="GeneID" id="55412179"/>